<keyword evidence="2" id="KW-0333">Golgi apparatus</keyword>
<dbReference type="GO" id="GO:0012505">
    <property type="term" value="C:endomembrane system"/>
    <property type="evidence" value="ECO:0007669"/>
    <property type="project" value="UniProtKB-ARBA"/>
</dbReference>
<keyword evidence="4" id="KW-0472">Membrane</keyword>
<dbReference type="Gene3D" id="1.10.3630.10">
    <property type="entry name" value="yeast vps74-n-term truncation variant domain like"/>
    <property type="match status" value="1"/>
</dbReference>
<dbReference type="Proteomes" id="UP000251213">
    <property type="component" value="Unassembled WGS sequence"/>
</dbReference>
<proteinExistence type="predicted"/>
<accession>A0A364K7E7</accession>
<sequence>MNNLTLTEEFILMDISYRSYANEKISFWEEHEERNYIFVGAMIIDLLQQGMIEIIEDEEGFFNEDKVHLIHDHQCNSEYTEHLLEDIEERLEKEKNKEQPHNLAGWIKYILEEEEPLENLQDWIKYFLLETKQGLFESILQTLQKKGAIQLKESDSGFFEWIFEEHYDYVEFNGEVNNTFLDAIVQKVRNTILQKDSISQETAALCLLLDQAKLLDVVYSKHEEEVAEKNLQEITEEYQDIKKHIDHIMEILEDFFVEKRGGSEFDHL</sequence>
<evidence type="ECO:0000313" key="5">
    <source>
        <dbReference type="EMBL" id="RAL26225.1"/>
    </source>
</evidence>
<protein>
    <submittedName>
        <fullName evidence="5">Uncharacterized protein</fullName>
    </submittedName>
</protein>
<dbReference type="AlphaFoldDB" id="A0A364K7E7"/>
<name>A0A364K7E7_9BACL</name>
<dbReference type="Pfam" id="PF05719">
    <property type="entry name" value="GPP34"/>
    <property type="match status" value="1"/>
</dbReference>
<dbReference type="RefSeq" id="WP_113657910.1">
    <property type="nucleotide sequence ID" value="NZ_KZ845664.1"/>
</dbReference>
<dbReference type="EMBL" id="QJKK01000002">
    <property type="protein sequence ID" value="RAL26225.1"/>
    <property type="molecule type" value="Genomic_DNA"/>
</dbReference>
<evidence type="ECO:0000256" key="4">
    <source>
        <dbReference type="ARBA" id="ARBA00023136"/>
    </source>
</evidence>
<organism evidence="5 6">
    <name type="scientific">Thermoflavimicrobium daqui</name>
    <dbReference type="NCBI Taxonomy" id="2137476"/>
    <lineage>
        <taxon>Bacteria</taxon>
        <taxon>Bacillati</taxon>
        <taxon>Bacillota</taxon>
        <taxon>Bacilli</taxon>
        <taxon>Bacillales</taxon>
        <taxon>Thermoactinomycetaceae</taxon>
        <taxon>Thermoflavimicrobium</taxon>
    </lineage>
</organism>
<evidence type="ECO:0000256" key="2">
    <source>
        <dbReference type="ARBA" id="ARBA00023034"/>
    </source>
</evidence>
<evidence type="ECO:0000313" key="6">
    <source>
        <dbReference type="Proteomes" id="UP000251213"/>
    </source>
</evidence>
<keyword evidence="6" id="KW-1185">Reference proteome</keyword>
<evidence type="ECO:0000256" key="1">
    <source>
        <dbReference type="ARBA" id="ARBA00004255"/>
    </source>
</evidence>
<dbReference type="InterPro" id="IPR038261">
    <property type="entry name" value="GPP34-like_sf"/>
</dbReference>
<comment type="subcellular location">
    <subcellularLocation>
        <location evidence="1">Golgi apparatus membrane</location>
        <topology evidence="1">Peripheral membrane protein</topology>
        <orientation evidence="1">Cytoplasmic side</orientation>
    </subcellularLocation>
</comment>
<reference evidence="5 6" key="2">
    <citation type="submission" date="2018-06" db="EMBL/GenBank/DDBJ databases">
        <authorList>
            <person name="Zhirakovskaya E."/>
        </authorList>
    </citation>
    <scope>NUCLEOTIDE SEQUENCE [LARGE SCALE GENOMIC DNA]</scope>
    <source>
        <strain evidence="5 6">FBKL4.011</strain>
    </source>
</reference>
<keyword evidence="3" id="KW-0446">Lipid-binding</keyword>
<comment type="caution">
    <text evidence="5">The sequence shown here is derived from an EMBL/GenBank/DDBJ whole genome shotgun (WGS) entry which is preliminary data.</text>
</comment>
<dbReference type="GO" id="GO:0005737">
    <property type="term" value="C:cytoplasm"/>
    <property type="evidence" value="ECO:0007669"/>
    <property type="project" value="UniProtKB-ARBA"/>
</dbReference>
<reference evidence="5 6" key="1">
    <citation type="submission" date="2018-06" db="EMBL/GenBank/DDBJ databases">
        <title>Thermoflavimicrobium daqus sp. nov., a thermophilic microbe isolated from Moutai-flavour Daqu.</title>
        <authorList>
            <person name="Wang X."/>
            <person name="Zhou H."/>
        </authorList>
    </citation>
    <scope>NUCLEOTIDE SEQUENCE [LARGE SCALE GENOMIC DNA]</scope>
    <source>
        <strain evidence="5 6">FBKL4.011</strain>
    </source>
</reference>
<dbReference type="GO" id="GO:0070273">
    <property type="term" value="F:phosphatidylinositol-4-phosphate binding"/>
    <property type="evidence" value="ECO:0007669"/>
    <property type="project" value="InterPro"/>
</dbReference>
<dbReference type="InterPro" id="IPR008628">
    <property type="entry name" value="GPP34-like"/>
</dbReference>
<gene>
    <name evidence="5" type="ORF">DL897_04295</name>
</gene>
<evidence type="ECO:0000256" key="3">
    <source>
        <dbReference type="ARBA" id="ARBA00023121"/>
    </source>
</evidence>